<reference evidence="1" key="1">
    <citation type="submission" date="2013-12" db="EMBL/GenBank/DDBJ databases">
        <authorList>
            <person name="Aslett M."/>
        </authorList>
    </citation>
    <scope>NUCLEOTIDE SEQUENCE [LARGE SCALE GENOMIC DNA]</scope>
    <source>
        <strain evidence="1">Lindley</strain>
    </source>
</reference>
<organism evidence="1 2">
    <name type="scientific">Globodera pallida</name>
    <name type="common">Potato cyst nematode worm</name>
    <name type="synonym">Heterodera pallida</name>
    <dbReference type="NCBI Taxonomy" id="36090"/>
    <lineage>
        <taxon>Eukaryota</taxon>
        <taxon>Metazoa</taxon>
        <taxon>Ecdysozoa</taxon>
        <taxon>Nematoda</taxon>
        <taxon>Chromadorea</taxon>
        <taxon>Rhabditida</taxon>
        <taxon>Tylenchina</taxon>
        <taxon>Tylenchomorpha</taxon>
        <taxon>Tylenchoidea</taxon>
        <taxon>Heteroderidae</taxon>
        <taxon>Heteroderinae</taxon>
        <taxon>Globodera</taxon>
    </lineage>
</organism>
<dbReference type="AlphaFoldDB" id="A0A183BZW0"/>
<keyword evidence="1" id="KW-1185">Reference proteome</keyword>
<proteinExistence type="predicted"/>
<reference evidence="2" key="3">
    <citation type="submission" date="2016-06" db="UniProtKB">
        <authorList>
            <consortium name="WormBaseParasite"/>
        </authorList>
    </citation>
    <scope>IDENTIFICATION</scope>
</reference>
<accession>A0A183BZW0</accession>
<protein>
    <submittedName>
        <fullName evidence="2">BTB domain-containing protein</fullName>
    </submittedName>
</protein>
<dbReference type="WBParaSite" id="GPLIN_000615200">
    <property type="protein sequence ID" value="GPLIN_000615200"/>
    <property type="gene ID" value="GPLIN_000615200"/>
</dbReference>
<evidence type="ECO:0000313" key="2">
    <source>
        <dbReference type="WBParaSite" id="GPLIN_000615200"/>
    </source>
</evidence>
<evidence type="ECO:0000313" key="1">
    <source>
        <dbReference type="Proteomes" id="UP000050741"/>
    </source>
</evidence>
<dbReference type="Proteomes" id="UP000050741">
    <property type="component" value="Unassembled WGS sequence"/>
</dbReference>
<reference evidence="1" key="2">
    <citation type="submission" date="2014-05" db="EMBL/GenBank/DDBJ databases">
        <title>The genome and life-stage specific transcriptomes of Globodera pallida elucidate key aspects of plant parasitism by a cyst nematode.</title>
        <authorList>
            <person name="Cotton J.A."/>
            <person name="Lilley C.J."/>
            <person name="Jones L.M."/>
            <person name="Kikuchi T."/>
            <person name="Reid A.J."/>
            <person name="Thorpe P."/>
            <person name="Tsai I.J."/>
            <person name="Beasley H."/>
            <person name="Blok V."/>
            <person name="Cock P.J.A."/>
            <person name="Van den Akker S.E."/>
            <person name="Holroyd N."/>
            <person name="Hunt M."/>
            <person name="Mantelin S."/>
            <person name="Naghra H."/>
            <person name="Pain A."/>
            <person name="Palomares-Rius J.E."/>
            <person name="Zarowiecki M."/>
            <person name="Berriman M."/>
            <person name="Jones J.T."/>
            <person name="Urwin P.E."/>
        </authorList>
    </citation>
    <scope>NUCLEOTIDE SEQUENCE [LARGE SCALE GENOMIC DNA]</scope>
    <source>
        <strain evidence="1">Lindley</strain>
    </source>
</reference>
<name>A0A183BZW0_GLOPA</name>
<sequence length="295" mass="34375">MGIYDQFVIVEERATSDIVITEQDWQCNCNKETFKFNELATLSTLEFNILDDYGRMLQIKDTGNVSSNSVPEPLAQIVLWKWNQQGEQEIQKTIILNKGGTANEIDTRCSMVIRILKKREKIENPFPPVNSPDDNLTVNIGNRQVTLSAHCLMRISPMVMKMMENQQRSFSLDGLGIKMEQFMEFLEAILILPRQQTVLRNPKNVLDLLMLADYFQVDWMKARLVRCLPNCLEIPLIDRFLLVERYQLDYHFFLRCLNVENLRAFFKANRAQLDACITTNKEFEDALITRISDKH</sequence>